<organism evidence="4 5">
    <name type="scientific">Candidatus Nitrohelix vancouverensis</name>
    <dbReference type="NCBI Taxonomy" id="2705534"/>
    <lineage>
        <taxon>Bacteria</taxon>
        <taxon>Pseudomonadati</taxon>
        <taxon>Nitrospinota/Tectimicrobiota group</taxon>
        <taxon>Nitrospinota</taxon>
        <taxon>Nitrospinia</taxon>
        <taxon>Nitrospinales</taxon>
        <taxon>Nitrospinaceae</taxon>
        <taxon>Candidatus Nitrohelix</taxon>
    </lineage>
</organism>
<accession>A0A7T0C2T9</accession>
<dbReference type="PANTHER" id="PTHR44943">
    <property type="entry name" value="CELLULOSE SYNTHASE OPERON PROTEIN C"/>
    <property type="match status" value="1"/>
</dbReference>
<dbReference type="AlphaFoldDB" id="A0A7T0C2T9"/>
<dbReference type="PROSITE" id="PS50005">
    <property type="entry name" value="TPR"/>
    <property type="match status" value="2"/>
</dbReference>
<dbReference type="KEGG" id="nva:G3M78_08665"/>
<sequence>MADPKKHLDELKSADPQRRAFATQALWNEWYREAGDLAEMELHKGLTMMDNNRLDDAEMHFTKLSEVFPDFAEARNKLATVLYLLGRYEESVIACQQVLDANPHHFGAWNGLGMCLYQLGRYDTALISFQKALDIQPYAEANSVYIARCRGHLN</sequence>
<evidence type="ECO:0000313" key="5">
    <source>
        <dbReference type="Proteomes" id="UP000594464"/>
    </source>
</evidence>
<dbReference type="EMBL" id="CP048620">
    <property type="protein sequence ID" value="QPJ65458.1"/>
    <property type="molecule type" value="Genomic_DNA"/>
</dbReference>
<evidence type="ECO:0000256" key="2">
    <source>
        <dbReference type="ARBA" id="ARBA00022803"/>
    </source>
</evidence>
<dbReference type="InterPro" id="IPR051685">
    <property type="entry name" value="Ycf3/AcsC/BcsC/TPR_MFPF"/>
</dbReference>
<dbReference type="PANTHER" id="PTHR44943:SF8">
    <property type="entry name" value="TPR REPEAT-CONTAINING PROTEIN MJ0263"/>
    <property type="match status" value="1"/>
</dbReference>
<dbReference type="PROSITE" id="PS50293">
    <property type="entry name" value="TPR_REGION"/>
    <property type="match status" value="1"/>
</dbReference>
<dbReference type="SMART" id="SM00028">
    <property type="entry name" value="TPR"/>
    <property type="match status" value="3"/>
</dbReference>
<keyword evidence="1" id="KW-0677">Repeat</keyword>
<evidence type="ECO:0000256" key="3">
    <source>
        <dbReference type="PROSITE-ProRule" id="PRU00339"/>
    </source>
</evidence>
<feature type="repeat" description="TPR" evidence="3">
    <location>
        <begin position="72"/>
        <end position="105"/>
    </location>
</feature>
<dbReference type="Gene3D" id="1.25.40.10">
    <property type="entry name" value="Tetratricopeptide repeat domain"/>
    <property type="match status" value="1"/>
</dbReference>
<dbReference type="InterPro" id="IPR011990">
    <property type="entry name" value="TPR-like_helical_dom_sf"/>
</dbReference>
<reference evidence="5" key="1">
    <citation type="submission" date="2020-02" db="EMBL/GenBank/DDBJ databases">
        <title>Genomic and physiological characterization of two novel Nitrospinaceae genera.</title>
        <authorList>
            <person name="Mueller A.J."/>
            <person name="Jung M.-Y."/>
            <person name="Strachan C.R."/>
            <person name="Herbold C.W."/>
            <person name="Kirkegaard R.H."/>
            <person name="Daims H."/>
        </authorList>
    </citation>
    <scope>NUCLEOTIDE SEQUENCE [LARGE SCALE GENOMIC DNA]</scope>
</reference>
<dbReference type="Pfam" id="PF13424">
    <property type="entry name" value="TPR_12"/>
    <property type="match status" value="1"/>
</dbReference>
<dbReference type="SUPFAM" id="SSF48452">
    <property type="entry name" value="TPR-like"/>
    <property type="match status" value="1"/>
</dbReference>
<proteinExistence type="predicted"/>
<keyword evidence="2 3" id="KW-0802">TPR repeat</keyword>
<dbReference type="InterPro" id="IPR019734">
    <property type="entry name" value="TPR_rpt"/>
</dbReference>
<evidence type="ECO:0000313" key="4">
    <source>
        <dbReference type="EMBL" id="QPJ65458.1"/>
    </source>
</evidence>
<feature type="repeat" description="TPR" evidence="3">
    <location>
        <begin position="106"/>
        <end position="139"/>
    </location>
</feature>
<protein>
    <submittedName>
        <fullName evidence="4">Tetratricopeptide repeat protein</fullName>
    </submittedName>
</protein>
<name>A0A7T0C2T9_9BACT</name>
<gene>
    <name evidence="4" type="ORF">G3M78_08665</name>
</gene>
<dbReference type="Proteomes" id="UP000594464">
    <property type="component" value="Chromosome"/>
</dbReference>
<evidence type="ECO:0000256" key="1">
    <source>
        <dbReference type="ARBA" id="ARBA00022737"/>
    </source>
</evidence>